<keyword evidence="1" id="KW-0732">Signal</keyword>
<reference evidence="3" key="1">
    <citation type="journal article" date="2012" name="Mol. Plant Microbe Interact.">
        <title>A highly conserved effector in Fusarium oxysporum is required for full virulence on Arabidopsis.</title>
        <authorList>
            <person name="Thatcher L.F."/>
            <person name="Gardiner D.M."/>
            <person name="Kazan K."/>
            <person name="Manners J."/>
        </authorList>
    </citation>
    <scope>NUCLEOTIDE SEQUENCE [LARGE SCALE GENOMIC DNA]</scope>
    <source>
        <strain evidence="3">Fo5176</strain>
    </source>
</reference>
<dbReference type="EnsemblFungi" id="FOXG_15343T0">
    <property type="protein sequence ID" value="FOXG_15343P0"/>
    <property type="gene ID" value="FOXG_15343"/>
</dbReference>
<feature type="chain" id="PRO_5002256304" description="Autophagy-related protein 27" evidence="1">
    <location>
        <begin position="19"/>
        <end position="270"/>
    </location>
</feature>
<feature type="signal peptide" evidence="1">
    <location>
        <begin position="1"/>
        <end position="18"/>
    </location>
</feature>
<evidence type="ECO:0000313" key="2">
    <source>
        <dbReference type="EnsemblFungi" id="FOXG_15343P0"/>
    </source>
</evidence>
<dbReference type="AlphaFoldDB" id="A0A0D2YGA4"/>
<dbReference type="Proteomes" id="UP000002489">
    <property type="component" value="Unassembled WGS sequence"/>
</dbReference>
<evidence type="ECO:0000313" key="3">
    <source>
        <dbReference type="Proteomes" id="UP000002489"/>
    </source>
</evidence>
<evidence type="ECO:0000256" key="1">
    <source>
        <dbReference type="SAM" id="SignalP"/>
    </source>
</evidence>
<organism evidence="2 3">
    <name type="scientific">Fusarium oxysporum (strain Fo5176)</name>
    <name type="common">Fusarium vascular wilt</name>
    <dbReference type="NCBI Taxonomy" id="660025"/>
    <lineage>
        <taxon>Eukaryota</taxon>
        <taxon>Fungi</taxon>
        <taxon>Dikarya</taxon>
        <taxon>Ascomycota</taxon>
        <taxon>Pezizomycotina</taxon>
        <taxon>Sordariomycetes</taxon>
        <taxon>Hypocreomycetidae</taxon>
        <taxon>Hypocreales</taxon>
        <taxon>Nectriaceae</taxon>
        <taxon>Fusarium</taxon>
        <taxon>Fusarium oxysporum species complex</taxon>
    </lineage>
</organism>
<protein>
    <recommendedName>
        <fullName evidence="4">Autophagy-related protein 27</fullName>
    </recommendedName>
</protein>
<evidence type="ECO:0008006" key="4">
    <source>
        <dbReference type="Google" id="ProtNLM"/>
    </source>
</evidence>
<accession>A0A0D2YGA4</accession>
<reference evidence="2" key="2">
    <citation type="submission" date="2025-08" db="UniProtKB">
        <authorList>
            <consortium name="EnsemblFungi"/>
        </authorList>
    </citation>
    <scope>IDENTIFICATION</scope>
    <source>
        <strain evidence="2">4287 / CBS 123668 / FGSC 9935 / NRRL 34936</strain>
    </source>
</reference>
<proteinExistence type="predicted"/>
<name>A0A0D2YGA4_FUSOF</name>
<sequence>MFRMFALVWLYLLGTCLARNSSLPGDCPTEITDVDKGVTFNASGTLPVKFKGQRDPWYISTTVTDERDQNRTFINGHSMQWRKAFISVPRQLVGSLDGKTVEVCPYMLKGLNNTSEDPDDADESCKGVMSDECIEEFENLTLPLGTVPPRNFSTARCSLDKMPYLDIPDNHRTYGTYISLGEDGDIDYDDYDMYDIRVQQTIPMFMMVSTRGVSDSKMVCIAPNEVVRGSRKPESKLEGAEQEDGNTASRVGGLGAAVFLGVGAMIFSLL</sequence>